<organism evidence="1 2">
    <name type="scientific">Rhizomicrobium palustre</name>
    <dbReference type="NCBI Taxonomy" id="189966"/>
    <lineage>
        <taxon>Bacteria</taxon>
        <taxon>Pseudomonadati</taxon>
        <taxon>Pseudomonadota</taxon>
        <taxon>Alphaproteobacteria</taxon>
        <taxon>Micropepsales</taxon>
        <taxon>Micropepsaceae</taxon>
        <taxon>Rhizomicrobium</taxon>
    </lineage>
</organism>
<comment type="caution">
    <text evidence="1">The sequence shown here is derived from an EMBL/GenBank/DDBJ whole genome shotgun (WGS) entry which is preliminary data.</text>
</comment>
<proteinExistence type="predicted"/>
<dbReference type="Pfam" id="PF05973">
    <property type="entry name" value="Gp49"/>
    <property type="match status" value="1"/>
</dbReference>
<sequence length="126" mass="14224">MARDWIIGEKPLAWVGSAKRDFLEFPMPVISEMGNALGVAQFGGLHPSAKPWKGQGSGVFEVVEDFDGDTYRAVYTVRFREVIYVLHAFQKKSPKGIKTARGDVEMVARRLKIAQEDYEARYGEKK</sequence>
<dbReference type="InterPro" id="IPR009241">
    <property type="entry name" value="HigB-like"/>
</dbReference>
<evidence type="ECO:0000313" key="2">
    <source>
        <dbReference type="Proteomes" id="UP000570514"/>
    </source>
</evidence>
<keyword evidence="2" id="KW-1185">Reference proteome</keyword>
<dbReference type="AlphaFoldDB" id="A0A846N565"/>
<evidence type="ECO:0000313" key="1">
    <source>
        <dbReference type="EMBL" id="NIK90197.1"/>
    </source>
</evidence>
<protein>
    <submittedName>
        <fullName evidence="1">Phage-related protein</fullName>
    </submittedName>
</protein>
<reference evidence="1 2" key="1">
    <citation type="submission" date="2020-03" db="EMBL/GenBank/DDBJ databases">
        <title>Genomic Encyclopedia of Type Strains, Phase IV (KMG-IV): sequencing the most valuable type-strain genomes for metagenomic binning, comparative biology and taxonomic classification.</title>
        <authorList>
            <person name="Goeker M."/>
        </authorList>
    </citation>
    <scope>NUCLEOTIDE SEQUENCE [LARGE SCALE GENOMIC DNA]</scope>
    <source>
        <strain evidence="1 2">DSM 19867</strain>
    </source>
</reference>
<name>A0A846N565_9PROT</name>
<dbReference type="EMBL" id="JAASRM010000001">
    <property type="protein sequence ID" value="NIK90197.1"/>
    <property type="molecule type" value="Genomic_DNA"/>
</dbReference>
<gene>
    <name evidence="1" type="ORF">FHS83_003515</name>
</gene>
<dbReference type="Proteomes" id="UP000570514">
    <property type="component" value="Unassembled WGS sequence"/>
</dbReference>
<accession>A0A846N565</accession>
<dbReference type="RefSeq" id="WP_167084552.1">
    <property type="nucleotide sequence ID" value="NZ_BAAADC010000001.1"/>
</dbReference>